<sequence length="82" mass="9437">MKEFNLEKALAGEPVRLRDGNKAFIKFRKPENCVFRPDTELVDYFINENVQAITESWSINGNIFEKQENDGDIACGKNLDLQ</sequence>
<accession>A0A849CFZ9</accession>
<dbReference type="AlphaFoldDB" id="A0A849CFZ9"/>
<evidence type="ECO:0000313" key="2">
    <source>
        <dbReference type="Proteomes" id="UP000540079"/>
    </source>
</evidence>
<reference evidence="1 2" key="1">
    <citation type="journal article" date="2018" name="Front. Microbiol.">
        <title>Genetic and Phylogenetic Characteristics of Pasteurella multocida Isolates From Different Host Species.</title>
        <authorList>
            <person name="Peng Z."/>
            <person name="Liang W."/>
            <person name="Wang F."/>
            <person name="Xu Z."/>
            <person name="Xie Z."/>
            <person name="Lian Z."/>
            <person name="Hua L."/>
            <person name="Zhou R."/>
            <person name="Chen H."/>
            <person name="Wu B."/>
        </authorList>
    </citation>
    <scope>NUCLEOTIDE SEQUENCE [LARGE SCALE GENOMIC DNA]</scope>
    <source>
        <strain evidence="1 2">HNA06</strain>
    </source>
</reference>
<name>A0A849CFZ9_PASMD</name>
<gene>
    <name evidence="1" type="ORF">C2800_03740</name>
</gene>
<dbReference type="EMBL" id="PPVL01000002">
    <property type="protein sequence ID" value="NNI78542.1"/>
    <property type="molecule type" value="Genomic_DNA"/>
</dbReference>
<proteinExistence type="predicted"/>
<evidence type="ECO:0000313" key="1">
    <source>
        <dbReference type="EMBL" id="NNI78542.1"/>
    </source>
</evidence>
<comment type="caution">
    <text evidence="1">The sequence shown here is derived from an EMBL/GenBank/DDBJ whole genome shotgun (WGS) entry which is preliminary data.</text>
</comment>
<dbReference type="Proteomes" id="UP000540079">
    <property type="component" value="Unassembled WGS sequence"/>
</dbReference>
<dbReference type="RefSeq" id="WP_014391105.1">
    <property type="nucleotide sequence ID" value="NZ_CP030096.1"/>
</dbReference>
<organism evidence="1 2">
    <name type="scientific">Pasteurella multocida</name>
    <dbReference type="NCBI Taxonomy" id="747"/>
    <lineage>
        <taxon>Bacteria</taxon>
        <taxon>Pseudomonadati</taxon>
        <taxon>Pseudomonadota</taxon>
        <taxon>Gammaproteobacteria</taxon>
        <taxon>Pasteurellales</taxon>
        <taxon>Pasteurellaceae</taxon>
        <taxon>Pasteurella</taxon>
    </lineage>
</organism>
<protein>
    <submittedName>
        <fullName evidence="1">Uncharacterized protein</fullName>
    </submittedName>
</protein>